<dbReference type="EMBL" id="VSKM01000003">
    <property type="protein sequence ID" value="TYB77368.1"/>
    <property type="molecule type" value="Genomic_DNA"/>
</dbReference>
<dbReference type="GO" id="GO:0016020">
    <property type="term" value="C:membrane"/>
    <property type="evidence" value="ECO:0007669"/>
    <property type="project" value="InterPro"/>
</dbReference>
<dbReference type="PROSITE" id="PS50853">
    <property type="entry name" value="FN3"/>
    <property type="match status" value="3"/>
</dbReference>
<gene>
    <name evidence="6" type="ORF">ES676_03490</name>
</gene>
<dbReference type="PROSITE" id="PS51257">
    <property type="entry name" value="PROKAR_LIPOPROTEIN"/>
    <property type="match status" value="1"/>
</dbReference>
<dbReference type="PANTHER" id="PTHR46708:SF2">
    <property type="entry name" value="FIBRONECTIN TYPE-III DOMAIN-CONTAINING PROTEIN"/>
    <property type="match status" value="1"/>
</dbReference>
<organism evidence="6 7">
    <name type="scientific">Bizionia saleffrena</name>
    <dbReference type="NCBI Taxonomy" id="291189"/>
    <lineage>
        <taxon>Bacteria</taxon>
        <taxon>Pseudomonadati</taxon>
        <taxon>Bacteroidota</taxon>
        <taxon>Flavobacteriia</taxon>
        <taxon>Flavobacteriales</taxon>
        <taxon>Flavobacteriaceae</taxon>
        <taxon>Bizionia</taxon>
    </lineage>
</organism>
<comment type="caution">
    <text evidence="6">The sequence shown here is derived from an EMBL/GenBank/DDBJ whole genome shotgun (WGS) entry which is preliminary data.</text>
</comment>
<dbReference type="Pfam" id="PF00041">
    <property type="entry name" value="fn3"/>
    <property type="match status" value="2"/>
</dbReference>
<dbReference type="NCBIfam" id="TIGR04183">
    <property type="entry name" value="Por_Secre_tail"/>
    <property type="match status" value="1"/>
</dbReference>
<dbReference type="PROSITE" id="PS50060">
    <property type="entry name" value="MAM_2"/>
    <property type="match status" value="1"/>
</dbReference>
<dbReference type="InterPro" id="IPR000998">
    <property type="entry name" value="MAM_dom"/>
</dbReference>
<dbReference type="AlphaFoldDB" id="A0A8H2QF79"/>
<evidence type="ECO:0000313" key="7">
    <source>
        <dbReference type="Proteomes" id="UP000323324"/>
    </source>
</evidence>
<evidence type="ECO:0000313" key="6">
    <source>
        <dbReference type="EMBL" id="TYB77368.1"/>
    </source>
</evidence>
<dbReference type="Pfam" id="PF18962">
    <property type="entry name" value="Por_Secre_tail"/>
    <property type="match status" value="1"/>
</dbReference>
<evidence type="ECO:0000256" key="3">
    <source>
        <dbReference type="SAM" id="SignalP"/>
    </source>
</evidence>
<dbReference type="Gene3D" id="2.60.40.10">
    <property type="entry name" value="Immunoglobulins"/>
    <property type="match status" value="4"/>
</dbReference>
<accession>A0A8H2QF79</accession>
<dbReference type="Gene3D" id="2.60.120.260">
    <property type="entry name" value="Galactose-binding domain-like"/>
    <property type="match status" value="1"/>
</dbReference>
<keyword evidence="1 3" id="KW-0732">Signal</keyword>
<keyword evidence="7" id="KW-1185">Reference proteome</keyword>
<dbReference type="SMART" id="SM00060">
    <property type="entry name" value="FN3"/>
    <property type="match status" value="4"/>
</dbReference>
<dbReference type="Proteomes" id="UP000323324">
    <property type="component" value="Unassembled WGS sequence"/>
</dbReference>
<dbReference type="Gene3D" id="2.60.120.200">
    <property type="match status" value="1"/>
</dbReference>
<dbReference type="SUPFAM" id="SSF49265">
    <property type="entry name" value="Fibronectin type III"/>
    <property type="match status" value="3"/>
</dbReference>
<feature type="domain" description="Fibronectin type-III" evidence="5">
    <location>
        <begin position="204"/>
        <end position="294"/>
    </location>
</feature>
<sequence>MKKITLMLAFILLACWQSIGQVQVGTGTTTANTHPISSCYGYSYSQQIYLASDIDASGSITSLSFYLDASTSTADFNDSNAWTVFIGHTTKTEFSSTTDWETLANLSQVFTGTVTFPAEDNWFLLTLDTPFAYNGTDNLVVGVDENQDSYDCTMNWRKTDVTGDRAISYSSDSVNPDPTTPPAGALVSLNNNIIFGGIQQACPVPTALTASNITTTNVDLGWTVGNTETAWNVEYGEAGFVQGSGTIFSQTPDNPYNLTGLNSGTSYQFYVQAYCGAGDESSWVGPFDFATLCDTALTPYIQNFENAGSIPNCWSSTSSTTQNWSFATVPTNGNSYSDHTSGSGYFAFVDGSTTTTTTDATLESGEIDASGLTTPYLQFYVYHFMSSGTASNKITVEVWDGALWNEVYMDDNGDVDDWELVGVDLSTLTITGNIKVRFVVDTLVGSNFYNDIGLDDFSISELPLCFAPVNVSASNITLDTADLSWSSGGTETDWEYSLLLASDPAPTTGTASTVTTFSASGLTPNTDYVFYVKSICGGDSTNFSALPFSTLAYGEICESAIEVTALPYTTTDDTANYGDNYSGSPGASGCGTTSTYLNGDDVVYSYTATADGTINVALSALGSTYSGAFVYTDCADIGSACAVGFGNGSSSADYNFDVAVTAGTTYYVVISTWATPQSTTYTLDITEILCANPSGLAVSNLGLTSADFNWVAGGAETNWEYALLLATDPAPTTGTAIAATTYSDTGLTASTDYVFYVRADCTGGTFSDFISIPFTTLSSGSTCEVAIDVPALPYTTTDDTANYGDNYSGSPGTSGCGTTSSYLNGDDVVYSYTATVDGTINVALSALGSTYSGAFVYTDCADIGIACTAGFGNGSSTSDYDFDVSVASGTTYYVVISTYATPQSTTYTLDITEVLCADPTTLAVSNVTTTSADLEWTGGTETIWNIELVDVTAGGTQTMIATYPGVTTNPFSVSGLVAENDYEFYVQADCGTANGVSMWTGPFAFTTPCEAINTYPSTTDFTNNPATACWTEAGSGEVADGPTGASSDWRDGRAYEDFDGNTINSNAINLYFNTDREWLISPVYDLSTSTDQMLKVNVAVTNYSSSSTPTTVGDTMGSDDEVQLLMTIDNGATWTNLTTWNVGNQPSVNGTEFLADLAAVSGNVQFALWASDGTVNDSEDYDFHVGEFEITDSTLSTSSFNTENNFSYYPNPVENTLSLKGIKNIQNIAVLNMLGQEVLRVAPNAINSEVDMSNLQSGAYFVKVTIENATKTIKIIKE</sequence>
<feature type="domain" description="Fibronectin type-III" evidence="5">
    <location>
        <begin position="918"/>
        <end position="1010"/>
    </location>
</feature>
<dbReference type="InterPro" id="IPR050991">
    <property type="entry name" value="ECM_Regulatory_Proteins"/>
</dbReference>
<dbReference type="PANTHER" id="PTHR46708">
    <property type="entry name" value="TENASCIN"/>
    <property type="match status" value="1"/>
</dbReference>
<dbReference type="InterPro" id="IPR003961">
    <property type="entry name" value="FN3_dom"/>
</dbReference>
<proteinExistence type="predicted"/>
<evidence type="ECO:0000256" key="1">
    <source>
        <dbReference type="ARBA" id="ARBA00022729"/>
    </source>
</evidence>
<dbReference type="Pfam" id="PF00629">
    <property type="entry name" value="MAM"/>
    <property type="match status" value="1"/>
</dbReference>
<evidence type="ECO:0000259" key="4">
    <source>
        <dbReference type="PROSITE" id="PS50060"/>
    </source>
</evidence>
<dbReference type="RefSeq" id="WP_148368657.1">
    <property type="nucleotide sequence ID" value="NZ_VSKM01000003.1"/>
</dbReference>
<evidence type="ECO:0000256" key="2">
    <source>
        <dbReference type="ARBA" id="ARBA00022737"/>
    </source>
</evidence>
<dbReference type="InterPro" id="IPR013320">
    <property type="entry name" value="ConA-like_dom_sf"/>
</dbReference>
<dbReference type="InterPro" id="IPR013783">
    <property type="entry name" value="Ig-like_fold"/>
</dbReference>
<dbReference type="GO" id="GO:0004553">
    <property type="term" value="F:hydrolase activity, hydrolyzing O-glycosyl compounds"/>
    <property type="evidence" value="ECO:0007669"/>
    <property type="project" value="UniProtKB-ARBA"/>
</dbReference>
<dbReference type="GO" id="GO:0005975">
    <property type="term" value="P:carbohydrate metabolic process"/>
    <property type="evidence" value="ECO:0007669"/>
    <property type="project" value="UniProtKB-ARBA"/>
</dbReference>
<evidence type="ECO:0000259" key="5">
    <source>
        <dbReference type="PROSITE" id="PS50853"/>
    </source>
</evidence>
<feature type="domain" description="MAM" evidence="4">
    <location>
        <begin position="303"/>
        <end position="467"/>
    </location>
</feature>
<reference evidence="6 7" key="1">
    <citation type="submission" date="2019-08" db="EMBL/GenBank/DDBJ databases">
        <title>Genomes of Antarctic Bizionia species.</title>
        <authorList>
            <person name="Bowman J.P."/>
        </authorList>
    </citation>
    <scope>NUCLEOTIDE SEQUENCE [LARGE SCALE GENOMIC DNA]</scope>
    <source>
        <strain evidence="6 7">HFD</strain>
    </source>
</reference>
<protein>
    <submittedName>
        <fullName evidence="6">T9SS type A sorting domain-containing protein</fullName>
    </submittedName>
</protein>
<feature type="domain" description="Fibronectin type-III" evidence="5">
    <location>
        <begin position="467"/>
        <end position="553"/>
    </location>
</feature>
<dbReference type="InterPro" id="IPR036116">
    <property type="entry name" value="FN3_sf"/>
</dbReference>
<name>A0A8H2QF79_9FLAO</name>
<dbReference type="SUPFAM" id="SSF49899">
    <property type="entry name" value="Concanavalin A-like lectins/glucanases"/>
    <property type="match status" value="1"/>
</dbReference>
<dbReference type="CDD" id="cd00063">
    <property type="entry name" value="FN3"/>
    <property type="match status" value="3"/>
</dbReference>
<dbReference type="InterPro" id="IPR026444">
    <property type="entry name" value="Secre_tail"/>
</dbReference>
<feature type="chain" id="PRO_5034178843" evidence="3">
    <location>
        <begin position="21"/>
        <end position="1278"/>
    </location>
</feature>
<feature type="signal peptide" evidence="3">
    <location>
        <begin position="1"/>
        <end position="20"/>
    </location>
</feature>
<keyword evidence="2" id="KW-0677">Repeat</keyword>